<dbReference type="EMBL" id="PIDS01001480">
    <property type="protein sequence ID" value="PLL22356.1"/>
    <property type="molecule type" value="Genomic_DNA"/>
</dbReference>
<proteinExistence type="predicted"/>
<accession>A0A2J4PU55</accession>
<reference evidence="1 2" key="1">
    <citation type="submission" date="2017-11" db="EMBL/GenBank/DDBJ databases">
        <authorList>
            <person name="Han C.G."/>
        </authorList>
    </citation>
    <scope>NUCLEOTIDE SEQUENCE [LARGE SCALE GENOMIC DNA]</scope>
    <source>
        <strain evidence="1 2">A11</strain>
    </source>
</reference>
<organism evidence="1 2">
    <name type="scientific">Klebsiella michiganensis</name>
    <dbReference type="NCBI Taxonomy" id="1134687"/>
    <lineage>
        <taxon>Bacteria</taxon>
        <taxon>Pseudomonadati</taxon>
        <taxon>Pseudomonadota</taxon>
        <taxon>Gammaproteobacteria</taxon>
        <taxon>Enterobacterales</taxon>
        <taxon>Enterobacteriaceae</taxon>
        <taxon>Klebsiella/Raoultella group</taxon>
        <taxon>Klebsiella</taxon>
    </lineage>
</organism>
<dbReference type="GO" id="GO:0016740">
    <property type="term" value="F:transferase activity"/>
    <property type="evidence" value="ECO:0007669"/>
    <property type="project" value="UniProtKB-KW"/>
</dbReference>
<dbReference type="AlphaFoldDB" id="A0A2J4PU55"/>
<gene>
    <name evidence="1" type="ORF">CWN50_29195</name>
</gene>
<sequence length="47" mass="5567">WDVARSVSTKEVVAEGFQGVEIREELTRRRIQAVARWKEKRCPQPRD</sequence>
<keyword evidence="1" id="KW-0808">Transferase</keyword>
<dbReference type="Proteomes" id="UP000234505">
    <property type="component" value="Unassembled WGS sequence"/>
</dbReference>
<reference evidence="1 2" key="2">
    <citation type="submission" date="2018-01" db="EMBL/GenBank/DDBJ databases">
        <title>Genomic study of Klebsiella pneumoniae.</title>
        <authorList>
            <person name="Yang Y."/>
            <person name="Bicalho R."/>
        </authorList>
    </citation>
    <scope>NUCLEOTIDE SEQUENCE [LARGE SCALE GENOMIC DNA]</scope>
    <source>
        <strain evidence="1 2">A11</strain>
    </source>
</reference>
<evidence type="ECO:0000313" key="1">
    <source>
        <dbReference type="EMBL" id="PLL22356.1"/>
    </source>
</evidence>
<protein>
    <submittedName>
        <fullName evidence="1">Multifunctional CCA tRNA nucleotidyl transferase/2'3'-cyclic phosphodiesterase/2'nucleotidase/phosphatase</fullName>
    </submittedName>
</protein>
<comment type="caution">
    <text evidence="1">The sequence shown here is derived from an EMBL/GenBank/DDBJ whole genome shotgun (WGS) entry which is preliminary data.</text>
</comment>
<feature type="non-terminal residue" evidence="1">
    <location>
        <position position="1"/>
    </location>
</feature>
<evidence type="ECO:0000313" key="2">
    <source>
        <dbReference type="Proteomes" id="UP000234505"/>
    </source>
</evidence>
<name>A0A2J4PU55_9ENTR</name>